<name>A0AAV8S0C4_ENSVE</name>
<dbReference type="EMBL" id="JAQQAF010000001">
    <property type="protein sequence ID" value="KAJ8512784.1"/>
    <property type="molecule type" value="Genomic_DNA"/>
</dbReference>
<evidence type="ECO:0000256" key="1">
    <source>
        <dbReference type="SAM" id="MobiDB-lite"/>
    </source>
</evidence>
<evidence type="ECO:0000313" key="4">
    <source>
        <dbReference type="Proteomes" id="UP001222027"/>
    </source>
</evidence>
<dbReference type="PANTHER" id="PTHR34566">
    <property type="entry name" value="ALTERED INHERITANCE OF MITOCHONDRIA PROTEIN"/>
    <property type="match status" value="1"/>
</dbReference>
<feature type="domain" description="DUF8204" evidence="2">
    <location>
        <begin position="32"/>
        <end position="123"/>
    </location>
</feature>
<dbReference type="AlphaFoldDB" id="A0AAV8S0C4"/>
<keyword evidence="4" id="KW-1185">Reference proteome</keyword>
<dbReference type="InterPro" id="IPR058517">
    <property type="entry name" value="DUF8204"/>
</dbReference>
<evidence type="ECO:0000313" key="3">
    <source>
        <dbReference type="EMBL" id="KAJ8512784.1"/>
    </source>
</evidence>
<reference evidence="3 4" key="1">
    <citation type="submission" date="2022-12" db="EMBL/GenBank/DDBJ databases">
        <title>Chromosome-scale assembly of the Ensete ventricosum genome.</title>
        <authorList>
            <person name="Dussert Y."/>
            <person name="Stocks J."/>
            <person name="Wendawek A."/>
            <person name="Woldeyes F."/>
            <person name="Nichols R.A."/>
            <person name="Borrell J.S."/>
        </authorList>
    </citation>
    <scope>NUCLEOTIDE SEQUENCE [LARGE SCALE GENOMIC DNA]</scope>
    <source>
        <strain evidence="4">cv. Maze</strain>
        <tissue evidence="3">Seeds</tissue>
    </source>
</reference>
<comment type="caution">
    <text evidence="3">The sequence shown here is derived from an EMBL/GenBank/DDBJ whole genome shotgun (WGS) entry which is preliminary data.</text>
</comment>
<dbReference type="Proteomes" id="UP001222027">
    <property type="component" value="Unassembled WGS sequence"/>
</dbReference>
<sequence>MTGEPPDEDWLNSADGTGNGDPRRVPDPPTYRGKSCKGCLYYSSRLKSDGRNPVCVGLGRTLPQVPHSIIGDSEMEATKDGRSLSDFKYACVGYSVFLNKKDNTAEKPEKPAELPFCVGIEILADRRTSTAGHIPANVNKEVDAPLRSQPHAHQPAHHSLDEFFDRKAFSFKSIPTYFMCNSSKEMLKVLSMCRFRKNAGVVASGVARNLNKVGNHIKENIDDIL</sequence>
<proteinExistence type="predicted"/>
<dbReference type="Pfam" id="PF26631">
    <property type="entry name" value="DUF8204"/>
    <property type="match status" value="1"/>
</dbReference>
<feature type="compositionally biased region" description="Acidic residues" evidence="1">
    <location>
        <begin position="1"/>
        <end position="10"/>
    </location>
</feature>
<protein>
    <recommendedName>
        <fullName evidence="2">DUF8204 domain-containing protein</fullName>
    </recommendedName>
</protein>
<evidence type="ECO:0000259" key="2">
    <source>
        <dbReference type="Pfam" id="PF26631"/>
    </source>
</evidence>
<organism evidence="3 4">
    <name type="scientific">Ensete ventricosum</name>
    <name type="common">Abyssinian banana</name>
    <name type="synonym">Musa ensete</name>
    <dbReference type="NCBI Taxonomy" id="4639"/>
    <lineage>
        <taxon>Eukaryota</taxon>
        <taxon>Viridiplantae</taxon>
        <taxon>Streptophyta</taxon>
        <taxon>Embryophyta</taxon>
        <taxon>Tracheophyta</taxon>
        <taxon>Spermatophyta</taxon>
        <taxon>Magnoliopsida</taxon>
        <taxon>Liliopsida</taxon>
        <taxon>Zingiberales</taxon>
        <taxon>Musaceae</taxon>
        <taxon>Ensete</taxon>
    </lineage>
</organism>
<accession>A0AAV8S0C4</accession>
<feature type="region of interest" description="Disordered" evidence="1">
    <location>
        <begin position="1"/>
        <end position="33"/>
    </location>
</feature>
<gene>
    <name evidence="3" type="ORF">OPV22_003218</name>
</gene>
<dbReference type="PANTHER" id="PTHR34566:SF6">
    <property type="entry name" value="OS09G0530700 PROTEIN"/>
    <property type="match status" value="1"/>
</dbReference>